<keyword evidence="3" id="KW-0694">RNA-binding</keyword>
<accession>A0A8J5T5Q9</accession>
<dbReference type="GO" id="GO:0003723">
    <property type="term" value="F:RNA binding"/>
    <property type="evidence" value="ECO:0007669"/>
    <property type="project" value="UniProtKB-KW"/>
</dbReference>
<gene>
    <name evidence="5" type="ORF">GUJ93_ZPchr0007g6170</name>
</gene>
<reference evidence="5" key="1">
    <citation type="journal article" date="2021" name="bioRxiv">
        <title>Whole Genome Assembly and Annotation of Northern Wild Rice, Zizania palustris L., Supports a Whole Genome Duplication in the Zizania Genus.</title>
        <authorList>
            <person name="Haas M."/>
            <person name="Kono T."/>
            <person name="Macchietto M."/>
            <person name="Millas R."/>
            <person name="McGilp L."/>
            <person name="Shao M."/>
            <person name="Duquette J."/>
            <person name="Hirsch C.N."/>
            <person name="Kimball J."/>
        </authorList>
    </citation>
    <scope>NUCLEOTIDE SEQUENCE</scope>
    <source>
        <tissue evidence="5">Fresh leaf tissue</tissue>
    </source>
</reference>
<dbReference type="EMBL" id="JAAALK010000282">
    <property type="protein sequence ID" value="KAG8080187.1"/>
    <property type="molecule type" value="Genomic_DNA"/>
</dbReference>
<organism evidence="5 6">
    <name type="scientific">Zizania palustris</name>
    <name type="common">Northern wild rice</name>
    <dbReference type="NCBI Taxonomy" id="103762"/>
    <lineage>
        <taxon>Eukaryota</taxon>
        <taxon>Viridiplantae</taxon>
        <taxon>Streptophyta</taxon>
        <taxon>Embryophyta</taxon>
        <taxon>Tracheophyta</taxon>
        <taxon>Spermatophyta</taxon>
        <taxon>Magnoliopsida</taxon>
        <taxon>Liliopsida</taxon>
        <taxon>Poales</taxon>
        <taxon>Poaceae</taxon>
        <taxon>BOP clade</taxon>
        <taxon>Oryzoideae</taxon>
        <taxon>Oryzeae</taxon>
        <taxon>Zizaniinae</taxon>
        <taxon>Zizania</taxon>
    </lineage>
</organism>
<evidence type="ECO:0000313" key="5">
    <source>
        <dbReference type="EMBL" id="KAG8080187.1"/>
    </source>
</evidence>
<dbReference type="PROSITE" id="PS51192">
    <property type="entry name" value="HELICASE_ATP_BIND_1"/>
    <property type="match status" value="1"/>
</dbReference>
<protein>
    <recommendedName>
        <fullName evidence="4">Helicase ATP-binding domain-containing protein</fullName>
    </recommendedName>
</protein>
<dbReference type="GO" id="GO:0005524">
    <property type="term" value="F:ATP binding"/>
    <property type="evidence" value="ECO:0007669"/>
    <property type="project" value="InterPro"/>
</dbReference>
<reference evidence="5" key="2">
    <citation type="submission" date="2021-02" db="EMBL/GenBank/DDBJ databases">
        <authorList>
            <person name="Kimball J.A."/>
            <person name="Haas M.W."/>
            <person name="Macchietto M."/>
            <person name="Kono T."/>
            <person name="Duquette J."/>
            <person name="Shao M."/>
        </authorList>
    </citation>
    <scope>NUCLEOTIDE SEQUENCE</scope>
    <source>
        <tissue evidence="5">Fresh leaf tissue</tissue>
    </source>
</reference>
<proteinExistence type="predicted"/>
<keyword evidence="6" id="KW-1185">Reference proteome</keyword>
<keyword evidence="2" id="KW-0347">Helicase</keyword>
<dbReference type="GO" id="GO:0016787">
    <property type="term" value="F:hydrolase activity"/>
    <property type="evidence" value="ECO:0007669"/>
    <property type="project" value="UniProtKB-KW"/>
</dbReference>
<dbReference type="OrthoDB" id="409977at2759"/>
<dbReference type="InterPro" id="IPR014001">
    <property type="entry name" value="Helicase_ATP-bd"/>
</dbReference>
<sequence>MLRACDVPKPVRYFQEANFPEQGDGPIVLILAPTRELVVQIQEESANFGSYSTTRSTCMVVSCIYAGAPQGPQICDLRKGVEIVIATPGQLIDMLQAGHNTNLRRVIIGSPDLKANHSIHQIDETQ</sequence>
<dbReference type="InterPro" id="IPR011545">
    <property type="entry name" value="DEAD/DEAH_box_helicase_dom"/>
</dbReference>
<evidence type="ECO:0000259" key="4">
    <source>
        <dbReference type="PROSITE" id="PS51192"/>
    </source>
</evidence>
<evidence type="ECO:0000313" key="6">
    <source>
        <dbReference type="Proteomes" id="UP000729402"/>
    </source>
</evidence>
<evidence type="ECO:0000256" key="3">
    <source>
        <dbReference type="ARBA" id="ARBA00022884"/>
    </source>
</evidence>
<keyword evidence="2" id="KW-0067">ATP-binding</keyword>
<comment type="caution">
    <text evidence="5">The sequence shown here is derived from an EMBL/GenBank/DDBJ whole genome shotgun (WGS) entry which is preliminary data.</text>
</comment>
<keyword evidence="1" id="KW-0378">Hydrolase</keyword>
<feature type="domain" description="Helicase ATP-binding" evidence="4">
    <location>
        <begin position="1"/>
        <end position="108"/>
    </location>
</feature>
<evidence type="ECO:0000256" key="2">
    <source>
        <dbReference type="ARBA" id="ARBA00022806"/>
    </source>
</evidence>
<dbReference type="Proteomes" id="UP000729402">
    <property type="component" value="Unassembled WGS sequence"/>
</dbReference>
<dbReference type="Pfam" id="PF00270">
    <property type="entry name" value="DEAD"/>
    <property type="match status" value="1"/>
</dbReference>
<keyword evidence="2" id="KW-0547">Nucleotide-binding</keyword>
<evidence type="ECO:0000256" key="1">
    <source>
        <dbReference type="ARBA" id="ARBA00022801"/>
    </source>
</evidence>
<name>A0A8J5T5Q9_ZIZPA</name>
<dbReference type="AlphaFoldDB" id="A0A8J5T5Q9"/>
<dbReference type="PANTHER" id="PTHR47958">
    <property type="entry name" value="ATP-DEPENDENT RNA HELICASE DBP3"/>
    <property type="match status" value="1"/>
</dbReference>
<dbReference type="GO" id="GO:0004386">
    <property type="term" value="F:helicase activity"/>
    <property type="evidence" value="ECO:0007669"/>
    <property type="project" value="UniProtKB-KW"/>
</dbReference>